<evidence type="ECO:0000256" key="1">
    <source>
        <dbReference type="SAM" id="Phobius"/>
    </source>
</evidence>
<evidence type="ECO:0000259" key="2">
    <source>
        <dbReference type="Pfam" id="PF16107"/>
    </source>
</evidence>
<feature type="transmembrane region" description="Helical" evidence="1">
    <location>
        <begin position="9"/>
        <end position="29"/>
    </location>
</feature>
<protein>
    <submittedName>
        <fullName evidence="3">DUF4825 domain-containing protein</fullName>
    </submittedName>
</protein>
<dbReference type="PROSITE" id="PS51257">
    <property type="entry name" value="PROKAR_LIPOPROTEIN"/>
    <property type="match status" value="1"/>
</dbReference>
<dbReference type="Proteomes" id="UP000683246">
    <property type="component" value="Chromosome"/>
</dbReference>
<keyword evidence="4" id="KW-1185">Reference proteome</keyword>
<proteinExistence type="predicted"/>
<gene>
    <name evidence="3" type="ORF">HZI73_19985</name>
</gene>
<dbReference type="RefSeq" id="WP_212695133.1">
    <property type="nucleotide sequence ID" value="NZ_CP058649.1"/>
</dbReference>
<organism evidence="3 4">
    <name type="scientific">Vallitalea pronyensis</name>
    <dbReference type="NCBI Taxonomy" id="1348613"/>
    <lineage>
        <taxon>Bacteria</taxon>
        <taxon>Bacillati</taxon>
        <taxon>Bacillota</taxon>
        <taxon>Clostridia</taxon>
        <taxon>Lachnospirales</taxon>
        <taxon>Vallitaleaceae</taxon>
        <taxon>Vallitalea</taxon>
    </lineage>
</organism>
<keyword evidence="1" id="KW-0812">Transmembrane</keyword>
<keyword evidence="1" id="KW-0472">Membrane</keyword>
<name>A0A8J8MNF3_9FIRM</name>
<feature type="domain" description="DUF4825" evidence="2">
    <location>
        <begin position="47"/>
        <end position="143"/>
    </location>
</feature>
<evidence type="ECO:0000313" key="4">
    <source>
        <dbReference type="Proteomes" id="UP000683246"/>
    </source>
</evidence>
<dbReference type="Pfam" id="PF16107">
    <property type="entry name" value="DUF4825"/>
    <property type="match status" value="1"/>
</dbReference>
<dbReference type="AlphaFoldDB" id="A0A8J8MNF3"/>
<dbReference type="EMBL" id="CP058649">
    <property type="protein sequence ID" value="QUI24438.1"/>
    <property type="molecule type" value="Genomic_DNA"/>
</dbReference>
<sequence length="197" mass="22199">MKLSVLKSCLVGLIGIMLTVVIVGCYSGGGETINEDVTLENMDLEKLATYKKSYVGDNSAVGNILDRLLGNKYRQTFSLTEDSITSHYGLSDSTKEEEKTELEDALEGYVEDHGNQLFFNNALALFILVQNVDVVTFEIDTQTPVTFTVNRDDMHNLLEVDDLQHYAEDIEAWQQLIDQKIKALSDDTIQWIQDHTQ</sequence>
<reference evidence="3" key="1">
    <citation type="submission" date="2020-07" db="EMBL/GenBank/DDBJ databases">
        <title>Vallitalea pronyensis genome.</title>
        <authorList>
            <person name="Postec A."/>
        </authorList>
    </citation>
    <scope>NUCLEOTIDE SEQUENCE</scope>
    <source>
        <strain evidence="3">FatNI3</strain>
    </source>
</reference>
<accession>A0A8J8MNF3</accession>
<dbReference type="InterPro" id="IPR032250">
    <property type="entry name" value="DUF4825"/>
</dbReference>
<evidence type="ECO:0000313" key="3">
    <source>
        <dbReference type="EMBL" id="QUI24438.1"/>
    </source>
</evidence>
<keyword evidence="1" id="KW-1133">Transmembrane helix</keyword>
<dbReference type="KEGG" id="vpy:HZI73_19985"/>